<keyword evidence="5 8" id="KW-0863">Zinc-finger</keyword>
<dbReference type="GO" id="GO:0016925">
    <property type="term" value="P:protein sumoylation"/>
    <property type="evidence" value="ECO:0007669"/>
    <property type="project" value="UniProtKB-UniPathway"/>
</dbReference>
<dbReference type="InterPro" id="IPR023321">
    <property type="entry name" value="PINIT"/>
</dbReference>
<evidence type="ECO:0008006" key="14">
    <source>
        <dbReference type="Google" id="ProtNLM"/>
    </source>
</evidence>
<dbReference type="Gene3D" id="3.30.40.10">
    <property type="entry name" value="Zinc/RING finger domain, C3HC4 (zinc finger)"/>
    <property type="match status" value="1"/>
</dbReference>
<dbReference type="GO" id="GO:0008270">
    <property type="term" value="F:zinc ion binding"/>
    <property type="evidence" value="ECO:0007669"/>
    <property type="project" value="UniProtKB-KW"/>
</dbReference>
<gene>
    <name evidence="12" type="ORF">EXIGLDRAFT_732898</name>
</gene>
<dbReference type="Pfam" id="PF14324">
    <property type="entry name" value="PINIT"/>
    <property type="match status" value="1"/>
</dbReference>
<evidence type="ECO:0000256" key="4">
    <source>
        <dbReference type="ARBA" id="ARBA00022723"/>
    </source>
</evidence>
<keyword evidence="3" id="KW-0808">Transferase</keyword>
<evidence type="ECO:0000256" key="2">
    <source>
        <dbReference type="ARBA" id="ARBA00005383"/>
    </source>
</evidence>
<evidence type="ECO:0000256" key="6">
    <source>
        <dbReference type="ARBA" id="ARBA00022786"/>
    </source>
</evidence>
<evidence type="ECO:0000256" key="1">
    <source>
        <dbReference type="ARBA" id="ARBA00004718"/>
    </source>
</evidence>
<dbReference type="EMBL" id="KV425887">
    <property type="protein sequence ID" value="KZW02646.1"/>
    <property type="molecule type" value="Genomic_DNA"/>
</dbReference>
<dbReference type="InterPro" id="IPR038654">
    <property type="entry name" value="PINIT_sf"/>
</dbReference>
<evidence type="ECO:0000259" key="10">
    <source>
        <dbReference type="PROSITE" id="PS51044"/>
    </source>
</evidence>
<proteinExistence type="inferred from homology"/>
<dbReference type="AlphaFoldDB" id="A0A165PTG8"/>
<evidence type="ECO:0000256" key="7">
    <source>
        <dbReference type="ARBA" id="ARBA00022833"/>
    </source>
</evidence>
<feature type="compositionally biased region" description="Low complexity" evidence="9">
    <location>
        <begin position="591"/>
        <end position="610"/>
    </location>
</feature>
<dbReference type="UniPathway" id="UPA00886"/>
<evidence type="ECO:0000313" key="12">
    <source>
        <dbReference type="EMBL" id="KZW02646.1"/>
    </source>
</evidence>
<keyword evidence="13" id="KW-1185">Reference proteome</keyword>
<organism evidence="12 13">
    <name type="scientific">Exidia glandulosa HHB12029</name>
    <dbReference type="NCBI Taxonomy" id="1314781"/>
    <lineage>
        <taxon>Eukaryota</taxon>
        <taxon>Fungi</taxon>
        <taxon>Dikarya</taxon>
        <taxon>Basidiomycota</taxon>
        <taxon>Agaricomycotina</taxon>
        <taxon>Agaricomycetes</taxon>
        <taxon>Auriculariales</taxon>
        <taxon>Exidiaceae</taxon>
        <taxon>Exidia</taxon>
    </lineage>
</organism>
<dbReference type="STRING" id="1314781.A0A165PTG8"/>
<feature type="compositionally biased region" description="Polar residues" evidence="9">
    <location>
        <begin position="611"/>
        <end position="631"/>
    </location>
</feature>
<dbReference type="PANTHER" id="PTHR10782:SF4">
    <property type="entry name" value="TONALLI, ISOFORM E"/>
    <property type="match status" value="1"/>
</dbReference>
<dbReference type="PROSITE" id="PS51466">
    <property type="entry name" value="PINIT"/>
    <property type="match status" value="1"/>
</dbReference>
<keyword evidence="6" id="KW-0833">Ubl conjugation pathway</keyword>
<evidence type="ECO:0000256" key="9">
    <source>
        <dbReference type="SAM" id="MobiDB-lite"/>
    </source>
</evidence>
<feature type="compositionally biased region" description="Low complexity" evidence="9">
    <location>
        <begin position="515"/>
        <end position="532"/>
    </location>
</feature>
<feature type="region of interest" description="Disordered" evidence="9">
    <location>
        <begin position="438"/>
        <end position="655"/>
    </location>
</feature>
<dbReference type="Pfam" id="PF02891">
    <property type="entry name" value="zf-MIZ"/>
    <property type="match status" value="1"/>
</dbReference>
<dbReference type="Proteomes" id="UP000077266">
    <property type="component" value="Unassembled WGS sequence"/>
</dbReference>
<feature type="compositionally biased region" description="Low complexity" evidence="9">
    <location>
        <begin position="632"/>
        <end position="651"/>
    </location>
</feature>
<feature type="compositionally biased region" description="Low complexity" evidence="9">
    <location>
        <begin position="458"/>
        <end position="469"/>
    </location>
</feature>
<evidence type="ECO:0000256" key="3">
    <source>
        <dbReference type="ARBA" id="ARBA00022679"/>
    </source>
</evidence>
<feature type="compositionally biased region" description="Polar residues" evidence="9">
    <location>
        <begin position="503"/>
        <end position="514"/>
    </location>
</feature>
<feature type="domain" description="PINIT" evidence="11">
    <location>
        <begin position="148"/>
        <end position="311"/>
    </location>
</feature>
<evidence type="ECO:0000256" key="5">
    <source>
        <dbReference type="ARBA" id="ARBA00022771"/>
    </source>
</evidence>
<dbReference type="FunCoup" id="A0A165PTG8">
    <property type="interactions" value="283"/>
</dbReference>
<dbReference type="OrthoDB" id="28127at2759"/>
<dbReference type="PANTHER" id="PTHR10782">
    <property type="entry name" value="ZINC FINGER MIZ DOMAIN-CONTAINING PROTEIN"/>
    <property type="match status" value="1"/>
</dbReference>
<keyword evidence="4" id="KW-0479">Metal-binding</keyword>
<feature type="compositionally biased region" description="Polar residues" evidence="9">
    <location>
        <begin position="713"/>
        <end position="724"/>
    </location>
</feature>
<protein>
    <recommendedName>
        <fullName evidence="14">Zf-MIZ-domain-containing protein</fullName>
    </recommendedName>
</protein>
<dbReference type="InterPro" id="IPR004181">
    <property type="entry name" value="Znf_MIZ"/>
</dbReference>
<evidence type="ECO:0000259" key="11">
    <source>
        <dbReference type="PROSITE" id="PS51466"/>
    </source>
</evidence>
<comment type="similarity">
    <text evidence="2">Belongs to the PIAS family.</text>
</comment>
<feature type="domain" description="SP-RING-type" evidence="10">
    <location>
        <begin position="341"/>
        <end position="422"/>
    </location>
</feature>
<reference evidence="12 13" key="1">
    <citation type="journal article" date="2016" name="Mol. Biol. Evol.">
        <title>Comparative Genomics of Early-Diverging Mushroom-Forming Fungi Provides Insights into the Origins of Lignocellulose Decay Capabilities.</title>
        <authorList>
            <person name="Nagy L.G."/>
            <person name="Riley R."/>
            <person name="Tritt A."/>
            <person name="Adam C."/>
            <person name="Daum C."/>
            <person name="Floudas D."/>
            <person name="Sun H."/>
            <person name="Yadav J.S."/>
            <person name="Pangilinan J."/>
            <person name="Larsson K.H."/>
            <person name="Matsuura K."/>
            <person name="Barry K."/>
            <person name="Labutti K."/>
            <person name="Kuo R."/>
            <person name="Ohm R.A."/>
            <person name="Bhattacharya S.S."/>
            <person name="Shirouzu T."/>
            <person name="Yoshinaga Y."/>
            <person name="Martin F.M."/>
            <person name="Grigoriev I.V."/>
            <person name="Hibbett D.S."/>
        </authorList>
    </citation>
    <scope>NUCLEOTIDE SEQUENCE [LARGE SCALE GENOMIC DNA]</scope>
    <source>
        <strain evidence="12 13">HHB12029</strain>
    </source>
</reference>
<dbReference type="InParanoid" id="A0A165PTG8"/>
<name>A0A165PTG8_EXIGL</name>
<sequence length="724" mass="78559">MAQTGPAAWADFGDLHDFVKAPRNNTIDKLKRIIDGINDECRAIRPISKSGKKQDLIDRLCHEMSDWHAKQQTETWLRAKEVIVQVRDTSRFEPKRGPPAPAPAPSYTHVIAPGPAANYPLKGGHAQPALPNASAYQYNPAVRAGQPSAQASSSTAKPGLRFLPSPFFRVDQLVSGVVECMESISAMDRRSQVVSFSLNADQVQKLALKPPRYQLRLFCTSSAFYSPTRTNQGTCPVEFPPTCEVRVNGNLLNANLKGLKKKPGTAPPADLGSGVRVGVGSQNKVEMIYVNSQQPVQHKKFYIVVQLVETFSVDSVIEKMRKGKYRSKEEIMGRMIQTANEDDDIVAGPQKMSLKCPLSYVRISIPSRSVKCVHPQCFDATSWFSMMEQTTTWLCPVCEKQLSVEDVIVDGYFDSILKATDEDVEDVMVEADGEWHTTDNKYASDGWRTKYGPKTNGAAKPAQPAAPKHAPVKRAPSPRAGSHRTSSVEEIVILDSDDDDDAGSSQAWTTKSFTARSSASASAAPRPAARASVIDLTIDSDEDEEPEPPRRPPPPPQPIVPVMKRKERERTPPENGTVKRARFDPPPPLVPATRPTPLANMIAASASASSRTMNGNGASGSRTSTPQTVSRTSTPLVSTSASVSVSPTSSSRIERLQQMRDNTAVYAGYQPYYMQGYNGMPAAPPAPAASPLTYVHPPPPAPPAAPAPARRASTSGSGATRPSW</sequence>
<comment type="pathway">
    <text evidence="1">Protein modification; protein sumoylation.</text>
</comment>
<feature type="compositionally biased region" description="Pro residues" evidence="9">
    <location>
        <begin position="696"/>
        <end position="706"/>
    </location>
</feature>
<accession>A0A165PTG8</accession>
<dbReference type="GO" id="GO:0061665">
    <property type="term" value="F:SUMO ligase activity"/>
    <property type="evidence" value="ECO:0007669"/>
    <property type="project" value="TreeGrafter"/>
</dbReference>
<dbReference type="Gene3D" id="2.60.120.780">
    <property type="entry name" value="PINIT domain"/>
    <property type="match status" value="1"/>
</dbReference>
<dbReference type="PROSITE" id="PS51044">
    <property type="entry name" value="ZF_SP_RING"/>
    <property type="match status" value="1"/>
</dbReference>
<evidence type="ECO:0000313" key="13">
    <source>
        <dbReference type="Proteomes" id="UP000077266"/>
    </source>
</evidence>
<dbReference type="GO" id="GO:0000785">
    <property type="term" value="C:chromatin"/>
    <property type="evidence" value="ECO:0007669"/>
    <property type="project" value="TreeGrafter"/>
</dbReference>
<evidence type="ECO:0000256" key="8">
    <source>
        <dbReference type="PROSITE-ProRule" id="PRU00452"/>
    </source>
</evidence>
<keyword evidence="7" id="KW-0862">Zinc</keyword>
<feature type="region of interest" description="Disordered" evidence="9">
    <location>
        <begin position="683"/>
        <end position="724"/>
    </location>
</feature>
<dbReference type="InterPro" id="IPR013083">
    <property type="entry name" value="Znf_RING/FYVE/PHD"/>
</dbReference>